<evidence type="ECO:0000313" key="3">
    <source>
        <dbReference type="EMBL" id="BCP01562.1"/>
    </source>
</evidence>
<feature type="chain" id="PRO_5038787132" description="PknH-like extracellular domain-containing protein" evidence="2">
    <location>
        <begin position="22"/>
        <end position="220"/>
    </location>
</feature>
<dbReference type="Proteomes" id="UP000595205">
    <property type="component" value="Chromosome"/>
</dbReference>
<gene>
    <name evidence="3" type="ORF">MINTM018_43310</name>
</gene>
<dbReference type="PROSITE" id="PS51257">
    <property type="entry name" value="PROKAR_LIPOPROTEIN"/>
    <property type="match status" value="1"/>
</dbReference>
<feature type="compositionally biased region" description="Low complexity" evidence="1">
    <location>
        <begin position="27"/>
        <end position="42"/>
    </location>
</feature>
<evidence type="ECO:0000256" key="1">
    <source>
        <dbReference type="SAM" id="MobiDB-lite"/>
    </source>
</evidence>
<protein>
    <recommendedName>
        <fullName evidence="5">PknH-like extracellular domain-containing protein</fullName>
    </recommendedName>
</protein>
<evidence type="ECO:0008006" key="5">
    <source>
        <dbReference type="Google" id="ProtNLM"/>
    </source>
</evidence>
<reference evidence="3 4" key="1">
    <citation type="submission" date="2020-12" db="EMBL/GenBank/DDBJ databases">
        <title>Genome sequence of clinical Mycobacterium intracellulare strains.</title>
        <authorList>
            <person name="Tateishi Y."/>
            <person name="Matsumoto S."/>
            <person name="Fukushima Y."/>
            <person name="Nakajima C."/>
            <person name="Suzuki Y."/>
        </authorList>
    </citation>
    <scope>NUCLEOTIDE SEQUENCE [LARGE SCALE GENOMIC DNA]</scope>
    <source>
        <strain evidence="3 4">M018</strain>
    </source>
</reference>
<feature type="signal peptide" evidence="2">
    <location>
        <begin position="1"/>
        <end position="21"/>
    </location>
</feature>
<dbReference type="AlphaFoldDB" id="A0A7R7MX09"/>
<sequence length="220" mass="22762">MNSQGRLVPRILLTLVLTLSAAGCGSGTSDSSKTTTATTASTASGAPTQRILSEKALTEALLGVQDLPAGYSQDPPSDRSVDKTFCDYKPAFQEKSYVKRDFTKGGGLSAEFLKVGLRQYADADQARASFKSLTDALATCTGETYNGSNLTYAPMSAPKVAAGSVGVKITADGASLLSFFAVDGPVLINTGGGGLVNANADEVIKTLESQVKKYEALAKS</sequence>
<evidence type="ECO:0000256" key="2">
    <source>
        <dbReference type="SAM" id="SignalP"/>
    </source>
</evidence>
<accession>A0A7R7MX09</accession>
<feature type="region of interest" description="Disordered" evidence="1">
    <location>
        <begin position="23"/>
        <end position="42"/>
    </location>
</feature>
<dbReference type="GeneID" id="45456482"/>
<proteinExistence type="predicted"/>
<dbReference type="EMBL" id="AP024255">
    <property type="protein sequence ID" value="BCP01562.1"/>
    <property type="molecule type" value="Genomic_DNA"/>
</dbReference>
<keyword evidence="2" id="KW-0732">Signal</keyword>
<organism evidence="3 4">
    <name type="scientific">Mycobacterium intracellulare</name>
    <dbReference type="NCBI Taxonomy" id="1767"/>
    <lineage>
        <taxon>Bacteria</taxon>
        <taxon>Bacillati</taxon>
        <taxon>Actinomycetota</taxon>
        <taxon>Actinomycetes</taxon>
        <taxon>Mycobacteriales</taxon>
        <taxon>Mycobacteriaceae</taxon>
        <taxon>Mycobacterium</taxon>
        <taxon>Mycobacterium avium complex (MAC)</taxon>
    </lineage>
</organism>
<evidence type="ECO:0000313" key="4">
    <source>
        <dbReference type="Proteomes" id="UP000595205"/>
    </source>
</evidence>
<dbReference type="RefSeq" id="WP_008260187.1">
    <property type="nucleotide sequence ID" value="NZ_AP024255.1"/>
</dbReference>
<name>A0A7R7MX09_MYCIT</name>